<keyword evidence="2" id="KW-1185">Reference proteome</keyword>
<dbReference type="EMBL" id="JASBWV010000021">
    <property type="protein sequence ID" value="KAJ9120415.1"/>
    <property type="molecule type" value="Genomic_DNA"/>
</dbReference>
<proteinExistence type="predicted"/>
<name>A0ACC2X8N8_9TREE</name>
<dbReference type="Proteomes" id="UP001234202">
    <property type="component" value="Unassembled WGS sequence"/>
</dbReference>
<comment type="caution">
    <text evidence="1">The sequence shown here is derived from an EMBL/GenBank/DDBJ whole genome shotgun (WGS) entry which is preliminary data.</text>
</comment>
<sequence length="1141" mass="125328">MARALESGPIPLASTSSNITYDSDPPRKESQHTLPPARSSDEQPNVKVSGGKRKKPEVGRRAGVISVKSQVARMEQAETSDELAGHSETISDTEREVKKSRRLMSPSEALLDSAQAKVPAPGLQRYSQSRIDSTAPSSGSAMNARRQTTFTLRPPLENSSDAAEGTPSGHTRNRTAPSLSPDATSQVAPGAALISRYVNGRRHRASQSPGAASTISQFHSFSAIVTTGGAGSGMDTTVEEDESGDSGDISGASGDTSRQNQTTSMSISALHDESSYEAMEREVQAGRVSGAGTTANSSSAGPRFQTPRQALFLQPRAATSRHESETLDTARQAFFPISESEMGPHPPGSAEGSRNKRRGARRSVDNQAYRPEGSSTQAPHRERTMTDSADEDGGGEGLAAHLPERSTRGKRHEQGEGYLGTGLSFDPHTPGKSRGKKGERGRRESTEAEDRKQGKQSAADSSNKLADASSGARNASRAGGAKFTAPARSRKSTSVGLSPAKEERTVFANHNAEQTSPDQNLSEETSRKTQEDTFAIPRHHLSELREKAWLTPLKWLGILGGLVAVLWWLVSHAPPEVLEAGHKHSSSETGNTFRGWSRHVPQKTGRAEVEAEFGEGVYRSMGDLLDRLGQLEDTLAMLSTETNTFKDEQARSQQELTVAQTRMEQLNEDLRREKSKREQDRHDLNQLRNTIHTFRQEVKTSSTSLLTSVEDLNRKFDTLESGVKEALSEQRMMRILERVLPSGVPVRRDLKTGEITIDPSFWTEMRKVVAAKTDLESLSHKVANIKKNQDTASIGAAQPVVSTVAKIPTWQDFLDENEDALRTWAEKTFDRKLVEAEVIDRFSFISMLKDELYALQTTLREEASSREASTVAKLGKELNDIRRMSRTTESVPNPVIAAGDMDSDIKPVLQRLIDDALLKYSKDMLAKPDYALASGGAHTVEAQTSKTLVLVRPQTAWSSWLTRSRTAAQLEVTGRTPLVILHPATQPGMCWPFEGARGHVGIALSRTVRVTDVTVEHVARELVSAKSLMSAPRDMELWGTYEEDRAEQVKDFLNRYPEYQSDSEPSLTEERMVLLSRFQYTPHTSHPIQSFPVHGDIQALNLSTDNVILKVTSNWGDDYTCLYRVRIHGQAEEDLRLSESL</sequence>
<evidence type="ECO:0000313" key="2">
    <source>
        <dbReference type="Proteomes" id="UP001234202"/>
    </source>
</evidence>
<accession>A0ACC2X8N8</accession>
<gene>
    <name evidence="1" type="ORF">QFC24_005372</name>
</gene>
<protein>
    <submittedName>
        <fullName evidence="1">Uncharacterized protein</fullName>
    </submittedName>
</protein>
<reference evidence="1" key="1">
    <citation type="submission" date="2023-04" db="EMBL/GenBank/DDBJ databases">
        <title>Draft Genome sequencing of Naganishia species isolated from polar environments using Oxford Nanopore Technology.</title>
        <authorList>
            <person name="Leo P."/>
            <person name="Venkateswaran K."/>
        </authorList>
    </citation>
    <scope>NUCLEOTIDE SEQUENCE</scope>
    <source>
        <strain evidence="1">DBVPG 5303</strain>
    </source>
</reference>
<evidence type="ECO:0000313" key="1">
    <source>
        <dbReference type="EMBL" id="KAJ9120415.1"/>
    </source>
</evidence>
<organism evidence="1 2">
    <name type="scientific">Naganishia onofrii</name>
    <dbReference type="NCBI Taxonomy" id="1851511"/>
    <lineage>
        <taxon>Eukaryota</taxon>
        <taxon>Fungi</taxon>
        <taxon>Dikarya</taxon>
        <taxon>Basidiomycota</taxon>
        <taxon>Agaricomycotina</taxon>
        <taxon>Tremellomycetes</taxon>
        <taxon>Filobasidiales</taxon>
        <taxon>Filobasidiaceae</taxon>
        <taxon>Naganishia</taxon>
    </lineage>
</organism>